<evidence type="ECO:0000256" key="10">
    <source>
        <dbReference type="PROSITE-ProRule" id="PRU10144"/>
    </source>
</evidence>
<dbReference type="RefSeq" id="WP_099471153.1">
    <property type="nucleotide sequence ID" value="NZ_CP041025.1"/>
</dbReference>
<organism evidence="15 16">
    <name type="scientific">Paremcibacter congregatus</name>
    <dbReference type="NCBI Taxonomy" id="2043170"/>
    <lineage>
        <taxon>Bacteria</taxon>
        <taxon>Pseudomonadati</taxon>
        <taxon>Pseudomonadota</taxon>
        <taxon>Alphaproteobacteria</taxon>
        <taxon>Emcibacterales</taxon>
        <taxon>Emcibacteraceae</taxon>
        <taxon>Paremcibacter</taxon>
    </lineage>
</organism>
<keyword evidence="5 12" id="KW-0732">Signal</keyword>
<evidence type="ECO:0000256" key="11">
    <source>
        <dbReference type="RuleBase" id="RU003357"/>
    </source>
</evidence>
<keyword evidence="16" id="KW-1185">Reference proteome</keyword>
<evidence type="ECO:0000259" key="14">
    <source>
        <dbReference type="Pfam" id="PF07715"/>
    </source>
</evidence>
<feature type="domain" description="TonB-dependent receptor plug" evidence="14">
    <location>
        <begin position="59"/>
        <end position="173"/>
    </location>
</feature>
<gene>
    <name evidence="15" type="ORF">CRD36_02425</name>
</gene>
<evidence type="ECO:0000256" key="3">
    <source>
        <dbReference type="ARBA" id="ARBA00022452"/>
    </source>
</evidence>
<dbReference type="InParanoid" id="A0A2G4YTJ8"/>
<comment type="similarity">
    <text evidence="9 11">Belongs to the TonB-dependent receptor family.</text>
</comment>
<protein>
    <submittedName>
        <fullName evidence="15">TonB-dependent receptor</fullName>
    </submittedName>
</protein>
<dbReference type="PROSITE" id="PS01156">
    <property type="entry name" value="TONB_DEPENDENT_REC_2"/>
    <property type="match status" value="1"/>
</dbReference>
<keyword evidence="4 9" id="KW-0812">Transmembrane</keyword>
<keyword evidence="6 11" id="KW-0798">TonB box</keyword>
<dbReference type="InterPro" id="IPR039426">
    <property type="entry name" value="TonB-dep_rcpt-like"/>
</dbReference>
<evidence type="ECO:0000256" key="12">
    <source>
        <dbReference type="SAM" id="SignalP"/>
    </source>
</evidence>
<dbReference type="Pfam" id="PF00593">
    <property type="entry name" value="TonB_dep_Rec_b-barrel"/>
    <property type="match status" value="1"/>
</dbReference>
<evidence type="ECO:0000256" key="2">
    <source>
        <dbReference type="ARBA" id="ARBA00022448"/>
    </source>
</evidence>
<dbReference type="InterPro" id="IPR010917">
    <property type="entry name" value="TonB_rcpt_CS"/>
</dbReference>
<dbReference type="PANTHER" id="PTHR47234">
    <property type="match status" value="1"/>
</dbReference>
<proteinExistence type="inferred from homology"/>
<dbReference type="EMBL" id="PDEM01000009">
    <property type="protein sequence ID" value="PHZ85570.1"/>
    <property type="molecule type" value="Genomic_DNA"/>
</dbReference>
<dbReference type="OrthoDB" id="7051241at2"/>
<dbReference type="Gene3D" id="2.40.170.20">
    <property type="entry name" value="TonB-dependent receptor, beta-barrel domain"/>
    <property type="match status" value="1"/>
</dbReference>
<feature type="signal peptide" evidence="12">
    <location>
        <begin position="1"/>
        <end position="29"/>
    </location>
</feature>
<keyword evidence="15" id="KW-0675">Receptor</keyword>
<keyword evidence="7 9" id="KW-0472">Membrane</keyword>
<evidence type="ECO:0000313" key="15">
    <source>
        <dbReference type="EMBL" id="PHZ85570.1"/>
    </source>
</evidence>
<reference evidence="15 16" key="1">
    <citation type="submission" date="2017-10" db="EMBL/GenBank/DDBJ databases">
        <title>Frigbacter circumglobatus gen. nov. sp. nov., isolated from sediment cultured in situ.</title>
        <authorList>
            <person name="Zhao Z."/>
        </authorList>
    </citation>
    <scope>NUCLEOTIDE SEQUENCE [LARGE SCALE GENOMIC DNA]</scope>
    <source>
        <strain evidence="15 16">ZYL</strain>
    </source>
</reference>
<dbReference type="PANTHER" id="PTHR47234:SF2">
    <property type="entry name" value="TONB-DEPENDENT RECEPTOR"/>
    <property type="match status" value="1"/>
</dbReference>
<dbReference type="InterPro" id="IPR000531">
    <property type="entry name" value="Beta-barrel_TonB"/>
</dbReference>
<dbReference type="PROSITE" id="PS52016">
    <property type="entry name" value="TONB_DEPENDENT_REC_3"/>
    <property type="match status" value="1"/>
</dbReference>
<keyword evidence="2 9" id="KW-0813">Transport</keyword>
<evidence type="ECO:0000259" key="13">
    <source>
        <dbReference type="Pfam" id="PF00593"/>
    </source>
</evidence>
<dbReference type="SUPFAM" id="SSF56935">
    <property type="entry name" value="Porins"/>
    <property type="match status" value="1"/>
</dbReference>
<dbReference type="InterPro" id="IPR036942">
    <property type="entry name" value="Beta-barrel_TonB_sf"/>
</dbReference>
<evidence type="ECO:0000256" key="1">
    <source>
        <dbReference type="ARBA" id="ARBA00004571"/>
    </source>
</evidence>
<sequence>MEKFSSRFKCGVSLLTAAILPLTSQPLQAAQDTVQNSIEDEIVLEEIMVTGSRIKRRSLDSPTPVAVIGAEDLAFSGKLNLGDYLSELPQLGSTFTTANSTRFIGTAGGSFLDLRRLGSVRTLVLVDGRRHVGSSAGDTRVDINTIPSDLIERVEVITGGASAIYGSDAVTGVVNFILKENYEGLTARAQYGLADEGPYDSYHLSLTGGGNFNDDRGNAVLSVEWAEESRVKNTDREFSSRRYRLVNNPDDTGPDDGIPDQFYRPNSGISFITKAGTIFFDLGSLMTFDPDGSVRDQVLGTDFGGFECMDCDFLDLDEVSDLRPSLQRLSLNGKFTYDLTEDISVFAEAKYVNTQTFNLGQPAFDFFGSAITIQRDNAFLKSDLAALMDDAGVTEIGINRFNVDAGRRGEDNERQTHRIVAGFKGDLGEAWTWEASYSFGRSTQILTAINNRINDRWTAATDAVVDPATGEIVCRVTLEDSDNSLLDGCIPTSIFGDGAVNAASEAWFNQDTIRRDTIEQQVASAFISGSVYELPAGDLDVAVGIEWRKDTSLSKPAPLDSAGLTFGNALQVTSGEIEVKEAFGEISVPVLKDAPFAESLMLDAAIRYADYDTSSDKNTTWKVGGTWQPISDVRFRATYSKAVRAPNIGELFGPQDANFFSVDDPCKTSELDLIADPARRSNREANCAALGVAPDFDSDYDQATLPGLSGGNPDLEVETAKTWTAGVVVTPRFLDGFSATVDWWQVTIDDAISSTDAQDILDRCVDAESINNIFCPLITRDSTDEITNILQIQANIAGLEASGVDFDITYNISGIANTDGMLSLKLMGTYLLYNRDFPFQDEPDNPDREDGELGDPEWLMNFTATYYSGPWTFNYKLRFIDDMLRVEHEDFEASPEEQELIHTGTVTYSDIQLRYQIRDGIEVYGGVNNIFEKNPPLPFDATGGDSGIYDNVGRFFYTGVTATF</sequence>
<evidence type="ECO:0000256" key="4">
    <source>
        <dbReference type="ARBA" id="ARBA00022692"/>
    </source>
</evidence>
<dbReference type="Proteomes" id="UP000229730">
    <property type="component" value="Unassembled WGS sequence"/>
</dbReference>
<keyword evidence="8 9" id="KW-0998">Cell outer membrane</keyword>
<evidence type="ECO:0000256" key="7">
    <source>
        <dbReference type="ARBA" id="ARBA00023136"/>
    </source>
</evidence>
<keyword evidence="3 9" id="KW-1134">Transmembrane beta strand</keyword>
<feature type="chain" id="PRO_5013565989" evidence="12">
    <location>
        <begin position="30"/>
        <end position="964"/>
    </location>
</feature>
<evidence type="ECO:0000256" key="6">
    <source>
        <dbReference type="ARBA" id="ARBA00023077"/>
    </source>
</evidence>
<dbReference type="GO" id="GO:0009279">
    <property type="term" value="C:cell outer membrane"/>
    <property type="evidence" value="ECO:0007669"/>
    <property type="project" value="UniProtKB-SubCell"/>
</dbReference>
<evidence type="ECO:0000256" key="5">
    <source>
        <dbReference type="ARBA" id="ARBA00022729"/>
    </source>
</evidence>
<name>A0A2G4YTJ8_9PROT</name>
<dbReference type="InterPro" id="IPR012910">
    <property type="entry name" value="Plug_dom"/>
</dbReference>
<comment type="caution">
    <text evidence="15">The sequence shown here is derived from an EMBL/GenBank/DDBJ whole genome shotgun (WGS) entry which is preliminary data.</text>
</comment>
<evidence type="ECO:0000256" key="8">
    <source>
        <dbReference type="ARBA" id="ARBA00023237"/>
    </source>
</evidence>
<dbReference type="AlphaFoldDB" id="A0A2G4YTJ8"/>
<accession>A0A2G4YTJ8</accession>
<evidence type="ECO:0000313" key="16">
    <source>
        <dbReference type="Proteomes" id="UP000229730"/>
    </source>
</evidence>
<evidence type="ECO:0000256" key="9">
    <source>
        <dbReference type="PROSITE-ProRule" id="PRU01360"/>
    </source>
</evidence>
<dbReference type="Gene3D" id="2.170.130.10">
    <property type="entry name" value="TonB-dependent receptor, plug domain"/>
    <property type="match status" value="1"/>
</dbReference>
<comment type="subcellular location">
    <subcellularLocation>
        <location evidence="1 9">Cell outer membrane</location>
        <topology evidence="1 9">Multi-pass membrane protein</topology>
    </subcellularLocation>
</comment>
<feature type="domain" description="TonB-dependent receptor-like beta-barrel" evidence="13">
    <location>
        <begin position="400"/>
        <end position="930"/>
    </location>
</feature>
<dbReference type="InterPro" id="IPR037066">
    <property type="entry name" value="Plug_dom_sf"/>
</dbReference>
<dbReference type="Pfam" id="PF07715">
    <property type="entry name" value="Plug"/>
    <property type="match status" value="1"/>
</dbReference>
<feature type="short sequence motif" description="TonB C-terminal box" evidence="10">
    <location>
        <begin position="947"/>
        <end position="964"/>
    </location>
</feature>